<dbReference type="InterPro" id="IPR011009">
    <property type="entry name" value="Kinase-like_dom_sf"/>
</dbReference>
<dbReference type="Gene3D" id="1.25.40.10">
    <property type="entry name" value="Tetratricopeptide repeat domain"/>
    <property type="match status" value="4"/>
</dbReference>
<dbReference type="InterPro" id="IPR011990">
    <property type="entry name" value="TPR-like_helical_dom_sf"/>
</dbReference>
<organism evidence="9 10">
    <name type="scientific">Haliangium ochraceum (strain DSM 14365 / JCM 11303 / SMP-2)</name>
    <dbReference type="NCBI Taxonomy" id="502025"/>
    <lineage>
        <taxon>Bacteria</taxon>
        <taxon>Pseudomonadati</taxon>
        <taxon>Myxococcota</taxon>
        <taxon>Polyangia</taxon>
        <taxon>Haliangiales</taxon>
        <taxon>Kofleriaceae</taxon>
        <taxon>Haliangium</taxon>
    </lineage>
</organism>
<evidence type="ECO:0000256" key="7">
    <source>
        <dbReference type="SAM" id="Phobius"/>
    </source>
</evidence>
<evidence type="ECO:0000259" key="8">
    <source>
        <dbReference type="PROSITE" id="PS50011"/>
    </source>
</evidence>
<feature type="compositionally biased region" description="Basic and acidic residues" evidence="6">
    <location>
        <begin position="12"/>
        <end position="38"/>
    </location>
</feature>
<keyword evidence="7" id="KW-0472">Membrane</keyword>
<evidence type="ECO:0000256" key="6">
    <source>
        <dbReference type="SAM" id="MobiDB-lite"/>
    </source>
</evidence>
<dbReference type="Gene3D" id="1.10.510.10">
    <property type="entry name" value="Transferase(Phosphotransferase) domain 1"/>
    <property type="match status" value="1"/>
</dbReference>
<dbReference type="InterPro" id="IPR017441">
    <property type="entry name" value="Protein_kinase_ATP_BS"/>
</dbReference>
<dbReference type="HOGENOM" id="CLU_009368_0_0_7"/>
<feature type="domain" description="Protein kinase" evidence="8">
    <location>
        <begin position="70"/>
        <end position="370"/>
    </location>
</feature>
<evidence type="ECO:0000256" key="2">
    <source>
        <dbReference type="ARBA" id="ARBA00022741"/>
    </source>
</evidence>
<dbReference type="Pfam" id="PF00069">
    <property type="entry name" value="Pkinase"/>
    <property type="match status" value="2"/>
</dbReference>
<gene>
    <name evidence="9" type="ordered locus">Hoch_5384</name>
</gene>
<dbReference type="EMBL" id="CP001804">
    <property type="protein sequence ID" value="ACY17868.1"/>
    <property type="molecule type" value="Genomic_DNA"/>
</dbReference>
<dbReference type="CDD" id="cd14014">
    <property type="entry name" value="STKc_PknB_like"/>
    <property type="match status" value="1"/>
</dbReference>
<dbReference type="SUPFAM" id="SSF56112">
    <property type="entry name" value="Protein kinase-like (PK-like)"/>
    <property type="match status" value="1"/>
</dbReference>
<evidence type="ECO:0000256" key="1">
    <source>
        <dbReference type="ARBA" id="ARBA00022679"/>
    </source>
</evidence>
<dbReference type="Pfam" id="PF13424">
    <property type="entry name" value="TPR_12"/>
    <property type="match status" value="4"/>
</dbReference>
<dbReference type="SMART" id="SM00028">
    <property type="entry name" value="TPR"/>
    <property type="match status" value="8"/>
</dbReference>
<keyword evidence="7" id="KW-0812">Transmembrane</keyword>
<evidence type="ECO:0000256" key="3">
    <source>
        <dbReference type="ARBA" id="ARBA00022777"/>
    </source>
</evidence>
<keyword evidence="7" id="KW-1133">Transmembrane helix</keyword>
<dbReference type="GO" id="GO:0005524">
    <property type="term" value="F:ATP binding"/>
    <property type="evidence" value="ECO:0007669"/>
    <property type="project" value="UniProtKB-UniRule"/>
</dbReference>
<protein>
    <submittedName>
        <fullName evidence="9">Serine/threonine protein kinase</fullName>
    </submittedName>
</protein>
<accession>D0LYK2</accession>
<evidence type="ECO:0000313" key="10">
    <source>
        <dbReference type="Proteomes" id="UP000001880"/>
    </source>
</evidence>
<dbReference type="AlphaFoldDB" id="D0LYK2"/>
<keyword evidence="10" id="KW-1185">Reference proteome</keyword>
<keyword evidence="3 9" id="KW-0418">Kinase</keyword>
<dbReference type="PROSITE" id="PS00107">
    <property type="entry name" value="PROTEIN_KINASE_ATP"/>
    <property type="match status" value="1"/>
</dbReference>
<dbReference type="Gene3D" id="3.30.200.20">
    <property type="entry name" value="Phosphorylase Kinase, domain 1"/>
    <property type="match status" value="1"/>
</dbReference>
<sequence>MGGRENSAVDPPRGEGREPRRSNLHRDPVRAMSEREGSGRVAHPHAHEDARSRSGRARLDMSPGAALGRYVILHSLGAGGMGVIYKAYDTELDRNVALKILRIQPDTRHSMVNARIRLQREAQALAQLSHPNVITVYDVGTFGEQVFVAMELVEGQTLREWLDGKKRTLPEILDVFVSAARGLAAAHEANLIHRDFKPSNVMIGNDGRLRILDFGLARGTQRGHVESEEDAFSALDTGSMEQSGDALPAVITGNSSERLLGSNLTELGAVVGTPAYMSPEQHLGRGIGARSDQFAFCVTLYQALYGRKPFAGKNSESIKRKVLAGQVIAPPSGTQVPRWLHRIVLRGLEVDPEKRYPSMNALLVDLDRDLSRKRRFAVFGALGAVVLGAGVAAALYFNQQRSQLCQGSETQLASIWNQGVADEIATSFLGSGRAHAAETHERVVRLIDEYGNEWVDERTGACEATHKRGEQSEQVLDLRMVCLASRLRRLDVLVHTLAHQSESTIVDDAIAAVLALPSIDSCANVAALARAYPLPTNPEEGRAVKKLEAQLDQIETSLDIGQGSKLLNEALEVKARSDELAYPPVQSRAYLLLAAVQELHDQYEAAEASLHAAARAAAHAHDDESTARAWIDLVKIIGFRQGRVDDALAVLPFARTAIVRAEDDALLGARLARSLGWVYSLSGDYGKAQSEYEQGLRILQNRYGANSLEATRSRLALSASYGLAGVLSEQAEYEQALAHYERIRDIVETHFGAEHMIMVSVLGPLAENLSHMGRLEEATVQYRRALDVARKNGGGENARAALLEKFAQHLVRQRKLDEARERLEQALSLRTDVLGPGHVLTAEILRGIVHVLTLQGAYGEAEDVLERAGKIFTSTVGTGHPGYAGWLVLRGDLFAARELLEQAQADYEAAIELMAASLGETHPITAEALTGLGTLMQRRAQEAESLAYHTQARDILAKIYGGTHLRVGEAELEVARGLLLLGRYEDARASLEHALGGFEAARATRPELLAQAYTGLAESALGVGDPAAARIHAEQALALWGRRDGGDSGDAFWARFLLARAKWELELDRASARQAAEAALMDLQQREQTARSAAIRAWLSKSADAGARR</sequence>
<dbReference type="InterPro" id="IPR000719">
    <property type="entry name" value="Prot_kinase_dom"/>
</dbReference>
<evidence type="ECO:0000256" key="4">
    <source>
        <dbReference type="ARBA" id="ARBA00022840"/>
    </source>
</evidence>
<dbReference type="PANTHER" id="PTHR43289:SF6">
    <property type="entry name" value="SERINE_THREONINE-PROTEIN KINASE NEKL-3"/>
    <property type="match status" value="1"/>
</dbReference>
<dbReference type="Proteomes" id="UP000001880">
    <property type="component" value="Chromosome"/>
</dbReference>
<dbReference type="PANTHER" id="PTHR43289">
    <property type="entry name" value="MITOGEN-ACTIVATED PROTEIN KINASE KINASE KINASE 20-RELATED"/>
    <property type="match status" value="1"/>
</dbReference>
<dbReference type="STRING" id="502025.Hoch_5384"/>
<dbReference type="PROSITE" id="PS00108">
    <property type="entry name" value="PROTEIN_KINASE_ST"/>
    <property type="match status" value="1"/>
</dbReference>
<proteinExistence type="predicted"/>
<dbReference type="OrthoDB" id="9801841at2"/>
<dbReference type="KEGG" id="hoh:Hoch_5384"/>
<dbReference type="GO" id="GO:0004674">
    <property type="term" value="F:protein serine/threonine kinase activity"/>
    <property type="evidence" value="ECO:0007669"/>
    <property type="project" value="UniProtKB-KW"/>
</dbReference>
<keyword evidence="9" id="KW-0723">Serine/threonine-protein kinase</keyword>
<dbReference type="eggNOG" id="COG0457">
    <property type="taxonomic scope" value="Bacteria"/>
</dbReference>
<feature type="binding site" evidence="5">
    <location>
        <position position="99"/>
    </location>
    <ligand>
        <name>ATP</name>
        <dbReference type="ChEBI" id="CHEBI:30616"/>
    </ligand>
</feature>
<feature type="region of interest" description="Disordered" evidence="6">
    <location>
        <begin position="1"/>
        <end position="57"/>
    </location>
</feature>
<dbReference type="eggNOG" id="COG0515">
    <property type="taxonomic scope" value="Bacteria"/>
</dbReference>
<keyword evidence="2 5" id="KW-0547">Nucleotide-binding</keyword>
<reference evidence="9 10" key="1">
    <citation type="journal article" date="2010" name="Stand. Genomic Sci.">
        <title>Complete genome sequence of Haliangium ochraceum type strain (SMP-2).</title>
        <authorList>
            <consortium name="US DOE Joint Genome Institute (JGI-PGF)"/>
            <person name="Ivanova N."/>
            <person name="Daum C."/>
            <person name="Lang E."/>
            <person name="Abt B."/>
            <person name="Kopitz M."/>
            <person name="Saunders E."/>
            <person name="Lapidus A."/>
            <person name="Lucas S."/>
            <person name="Glavina Del Rio T."/>
            <person name="Nolan M."/>
            <person name="Tice H."/>
            <person name="Copeland A."/>
            <person name="Cheng J.F."/>
            <person name="Chen F."/>
            <person name="Bruce D."/>
            <person name="Goodwin L."/>
            <person name="Pitluck S."/>
            <person name="Mavromatis K."/>
            <person name="Pati A."/>
            <person name="Mikhailova N."/>
            <person name="Chen A."/>
            <person name="Palaniappan K."/>
            <person name="Land M."/>
            <person name="Hauser L."/>
            <person name="Chang Y.J."/>
            <person name="Jeffries C.D."/>
            <person name="Detter J.C."/>
            <person name="Brettin T."/>
            <person name="Rohde M."/>
            <person name="Goker M."/>
            <person name="Bristow J."/>
            <person name="Markowitz V."/>
            <person name="Eisen J.A."/>
            <person name="Hugenholtz P."/>
            <person name="Kyrpides N.C."/>
            <person name="Klenk H.P."/>
        </authorList>
    </citation>
    <scope>NUCLEOTIDE SEQUENCE [LARGE SCALE GENOMIC DNA]</scope>
    <source>
        <strain evidence="10">DSM 14365 / CIP 107738 / JCM 11303 / AJ 13395 / SMP-2</strain>
    </source>
</reference>
<name>D0LYK2_HALO1</name>
<dbReference type="SUPFAM" id="SSF48452">
    <property type="entry name" value="TPR-like"/>
    <property type="match status" value="5"/>
</dbReference>
<keyword evidence="4 5" id="KW-0067">ATP-binding</keyword>
<keyword evidence="1" id="KW-0808">Transferase</keyword>
<evidence type="ECO:0000256" key="5">
    <source>
        <dbReference type="PROSITE-ProRule" id="PRU10141"/>
    </source>
</evidence>
<feature type="transmembrane region" description="Helical" evidence="7">
    <location>
        <begin position="376"/>
        <end position="397"/>
    </location>
</feature>
<dbReference type="PROSITE" id="PS50011">
    <property type="entry name" value="PROTEIN_KINASE_DOM"/>
    <property type="match status" value="1"/>
</dbReference>
<evidence type="ECO:0000313" key="9">
    <source>
        <dbReference type="EMBL" id="ACY17868.1"/>
    </source>
</evidence>
<dbReference type="InterPro" id="IPR019734">
    <property type="entry name" value="TPR_rpt"/>
</dbReference>
<dbReference type="InterPro" id="IPR008271">
    <property type="entry name" value="Ser/Thr_kinase_AS"/>
</dbReference>